<evidence type="ECO:0000313" key="3">
    <source>
        <dbReference type="Proteomes" id="UP000623608"/>
    </source>
</evidence>
<feature type="transmembrane region" description="Helical" evidence="1">
    <location>
        <begin position="145"/>
        <end position="168"/>
    </location>
</feature>
<dbReference type="Proteomes" id="UP000623608">
    <property type="component" value="Unassembled WGS sequence"/>
</dbReference>
<reference evidence="2" key="1">
    <citation type="submission" date="2021-01" db="EMBL/GenBank/DDBJ databases">
        <title>Whole genome shotgun sequence of Actinoplanes tereljensis NBRC 105297.</title>
        <authorList>
            <person name="Komaki H."/>
            <person name="Tamura T."/>
        </authorList>
    </citation>
    <scope>NUCLEOTIDE SEQUENCE</scope>
    <source>
        <strain evidence="2">NBRC 105297</strain>
    </source>
</reference>
<feature type="transmembrane region" description="Helical" evidence="1">
    <location>
        <begin position="390"/>
        <end position="418"/>
    </location>
</feature>
<feature type="transmembrane region" description="Helical" evidence="1">
    <location>
        <begin position="273"/>
        <end position="292"/>
    </location>
</feature>
<protein>
    <recommendedName>
        <fullName evidence="4">ABC transport system permease protein</fullName>
    </recommendedName>
</protein>
<feature type="transmembrane region" description="Helical" evidence="1">
    <location>
        <begin position="304"/>
        <end position="327"/>
    </location>
</feature>
<keyword evidence="1" id="KW-0812">Transmembrane</keyword>
<comment type="caution">
    <text evidence="2">The sequence shown here is derived from an EMBL/GenBank/DDBJ whole genome shotgun (WGS) entry which is preliminary data.</text>
</comment>
<feature type="transmembrane region" description="Helical" evidence="1">
    <location>
        <begin position="49"/>
        <end position="69"/>
    </location>
</feature>
<feature type="transmembrane region" description="Helical" evidence="1">
    <location>
        <begin position="245"/>
        <end position="261"/>
    </location>
</feature>
<sequence>MLELILGDLAGNVRVWLGALLVAAATGAVGAVVGSGFQTAIAVGGDQALALYGLAGTILLLTVITALIVTGTVANLTVALQQRGYALWQLAGVAPGRVRAVVTTQLALVAVLGAAAGCVAASPALGPLWRLALSDVDVRFDAREAVPVIAVVVLVVTLGGARSAGRASRTPPIRSLREPELPDRSMSAGRWVTGLATLAITAAIVVSLPGRDPDRLTAPLTFVGPLTAGVLAAFGPLYLAPLLRGWTGVVPVTLSGAWFLARNSTAHHIARSTAAISPITVAIALAGGLYAADATVSGGDSPGAGSVALLLGGPLLLSLLGAAATVFMGSGRREREFALLLAAGGTPATVLAAAAAEAVIYVLTAALLGLVAVAVTALAGAAAVDTAPSFGLAAVAAVTGASLVLTLAATVLPTALALRRDVPRTLARDA</sequence>
<dbReference type="EMBL" id="BOMY01000041">
    <property type="protein sequence ID" value="GIF23583.1"/>
    <property type="molecule type" value="Genomic_DNA"/>
</dbReference>
<gene>
    <name evidence="2" type="ORF">Ate02nite_63130</name>
</gene>
<evidence type="ECO:0008006" key="4">
    <source>
        <dbReference type="Google" id="ProtNLM"/>
    </source>
</evidence>
<keyword evidence="3" id="KW-1185">Reference proteome</keyword>
<keyword evidence="1" id="KW-1133">Transmembrane helix</keyword>
<keyword evidence="1" id="KW-0472">Membrane</keyword>
<accession>A0A919TUE2</accession>
<dbReference type="RefSeq" id="WP_203811468.1">
    <property type="nucleotide sequence ID" value="NZ_BOMY01000041.1"/>
</dbReference>
<organism evidence="2 3">
    <name type="scientific">Paractinoplanes tereljensis</name>
    <dbReference type="NCBI Taxonomy" id="571912"/>
    <lineage>
        <taxon>Bacteria</taxon>
        <taxon>Bacillati</taxon>
        <taxon>Actinomycetota</taxon>
        <taxon>Actinomycetes</taxon>
        <taxon>Micromonosporales</taxon>
        <taxon>Micromonosporaceae</taxon>
        <taxon>Paractinoplanes</taxon>
    </lineage>
</organism>
<feature type="transmembrane region" description="Helical" evidence="1">
    <location>
        <begin position="106"/>
        <end position="133"/>
    </location>
</feature>
<name>A0A919TUE2_9ACTN</name>
<proteinExistence type="predicted"/>
<feature type="transmembrane region" description="Helical" evidence="1">
    <location>
        <begin position="15"/>
        <end position="37"/>
    </location>
</feature>
<evidence type="ECO:0000313" key="2">
    <source>
        <dbReference type="EMBL" id="GIF23583.1"/>
    </source>
</evidence>
<feature type="transmembrane region" description="Helical" evidence="1">
    <location>
        <begin position="220"/>
        <end position="239"/>
    </location>
</feature>
<evidence type="ECO:0000256" key="1">
    <source>
        <dbReference type="SAM" id="Phobius"/>
    </source>
</evidence>
<feature type="transmembrane region" description="Helical" evidence="1">
    <location>
        <begin position="358"/>
        <end position="384"/>
    </location>
</feature>
<dbReference type="AlphaFoldDB" id="A0A919TUE2"/>
<feature type="transmembrane region" description="Helical" evidence="1">
    <location>
        <begin position="188"/>
        <end position="208"/>
    </location>
</feature>